<evidence type="ECO:0000313" key="2">
    <source>
        <dbReference type="EMBL" id="TVY14037.1"/>
    </source>
</evidence>
<dbReference type="PANTHER" id="PTHR38117:SF2">
    <property type="entry name" value="NACHT AND WD40 DOMAIN PROTEIN"/>
    <property type="match status" value="1"/>
</dbReference>
<protein>
    <recommendedName>
        <fullName evidence="1">DUF7053 domain-containing protein</fullName>
    </recommendedName>
</protein>
<proteinExistence type="predicted"/>
<keyword evidence="3" id="KW-1185">Reference proteome</keyword>
<evidence type="ECO:0000313" key="3">
    <source>
        <dbReference type="Proteomes" id="UP000469559"/>
    </source>
</evidence>
<name>A0A8T9B2V0_9HELO</name>
<dbReference type="OrthoDB" id="4794810at2759"/>
<evidence type="ECO:0000259" key="1">
    <source>
        <dbReference type="Pfam" id="PF23155"/>
    </source>
</evidence>
<comment type="caution">
    <text evidence="2">The sequence shown here is derived from an EMBL/GenBank/DDBJ whole genome shotgun (WGS) entry which is preliminary data.</text>
</comment>
<dbReference type="AlphaFoldDB" id="A0A8T9B2V0"/>
<gene>
    <name evidence="2" type="ORF">LARI1_G007664</name>
</gene>
<feature type="domain" description="DUF7053" evidence="1">
    <location>
        <begin position="6"/>
        <end position="173"/>
    </location>
</feature>
<organism evidence="2 3">
    <name type="scientific">Lachnellula arida</name>
    <dbReference type="NCBI Taxonomy" id="1316785"/>
    <lineage>
        <taxon>Eukaryota</taxon>
        <taxon>Fungi</taxon>
        <taxon>Dikarya</taxon>
        <taxon>Ascomycota</taxon>
        <taxon>Pezizomycotina</taxon>
        <taxon>Leotiomycetes</taxon>
        <taxon>Helotiales</taxon>
        <taxon>Lachnaceae</taxon>
        <taxon>Lachnellula</taxon>
    </lineage>
</organism>
<reference evidence="2 3" key="1">
    <citation type="submission" date="2018-05" db="EMBL/GenBank/DDBJ databases">
        <title>Whole genome sequencing for identification of molecular markers to develop diagnostic detection tools for the regulated plant pathogen Lachnellula willkommii.</title>
        <authorList>
            <person name="Giroux E."/>
            <person name="Bilodeau G."/>
        </authorList>
    </citation>
    <scope>NUCLEOTIDE SEQUENCE [LARGE SCALE GENOMIC DNA]</scope>
    <source>
        <strain evidence="2 3">CBS 203.66</strain>
    </source>
</reference>
<dbReference type="InterPro" id="IPR055481">
    <property type="entry name" value="DUF7053"/>
</dbReference>
<dbReference type="EMBL" id="QGMF01000782">
    <property type="protein sequence ID" value="TVY14037.1"/>
    <property type="molecule type" value="Genomic_DNA"/>
</dbReference>
<dbReference type="PANTHER" id="PTHR38117">
    <property type="entry name" value="NACHT AND WD40 DOMAIN PROTEIN"/>
    <property type="match status" value="1"/>
</dbReference>
<dbReference type="Pfam" id="PF23155">
    <property type="entry name" value="DUF7053"/>
    <property type="match status" value="1"/>
</dbReference>
<sequence length="183" mass="19134">MPSFNSTHTSVTTTPLPLSANAASALNLLHNHPAFQALQPLLVKNTIIPVPSGSTSWLVTEAQAHAAAHNAGVEYRSVAVAVPIGLFSSTVVTTTAFVDAEDGLVVVFQAPLGLCGVNRFSIVREGEGGENGGEGALVLREEARLSGCRLMMPFVVRTELESHGEAGRAFGRKLVEMDGEGGK</sequence>
<dbReference type="Proteomes" id="UP000469559">
    <property type="component" value="Unassembled WGS sequence"/>
</dbReference>
<accession>A0A8T9B2V0</accession>